<name>A0A6W4BCW1_LISMN</name>
<protein>
    <submittedName>
        <fullName evidence="1">Uncharacterized protein</fullName>
    </submittedName>
</protein>
<reference evidence="1" key="2">
    <citation type="submission" date="2019-10" db="EMBL/GenBank/DDBJ databases">
        <authorList>
            <consortium name="NCBI Pathogen Detection Project"/>
        </authorList>
    </citation>
    <scope>NUCLEOTIDE SEQUENCE</scope>
    <source>
        <strain evidence="1">09CEB371LM</strain>
    </source>
</reference>
<accession>A0A6W4BCW1</accession>
<organism evidence="1">
    <name type="scientific">Listeria monocytogenes</name>
    <dbReference type="NCBI Taxonomy" id="1639"/>
    <lineage>
        <taxon>Bacteria</taxon>
        <taxon>Bacillati</taxon>
        <taxon>Bacillota</taxon>
        <taxon>Bacilli</taxon>
        <taxon>Bacillales</taxon>
        <taxon>Listeriaceae</taxon>
        <taxon>Listeria</taxon>
    </lineage>
</organism>
<proteinExistence type="predicted"/>
<reference evidence="1" key="1">
    <citation type="journal article" date="2018" name="Genome Biol.">
        <title>SKESA: strategic k-mer extension for scrupulous assemblies.</title>
        <authorList>
            <person name="Souvorov A."/>
            <person name="Agarwala R."/>
            <person name="Lipman D.J."/>
        </authorList>
    </citation>
    <scope>NUCLEOTIDE SEQUENCE [LARGE SCALE GENOMIC DNA]</scope>
    <source>
        <strain evidence="1">09CEB371LM</strain>
    </source>
</reference>
<evidence type="ECO:0000313" key="1">
    <source>
        <dbReference type="EMBL" id="HAA8054515.1"/>
    </source>
</evidence>
<comment type="caution">
    <text evidence="1">The sequence shown here is derived from an EMBL/GenBank/DDBJ whole genome shotgun (WGS) entry which is preliminary data.</text>
</comment>
<dbReference type="EMBL" id="DAAEEB010000016">
    <property type="protein sequence ID" value="HAA8054515.1"/>
    <property type="molecule type" value="Genomic_DNA"/>
</dbReference>
<dbReference type="Proteomes" id="UP000840039">
    <property type="component" value="Unassembled WGS sequence"/>
</dbReference>
<dbReference type="AlphaFoldDB" id="A0A6W4BCW1"/>
<sequence>MEYFFKRGIAKWGVCLAMSLAEKIKETFCKKVQHKKRSFVLSKASFFINFFLALKQMRMYL</sequence>
<gene>
    <name evidence="1" type="ORF">GHH22_15375</name>
</gene>